<sequence>MATLDNMNVARPNFLVIVADDLGFSDCGCFGSEIQTPHIDALASQAGSVRFTEFHVAAACSPTRSMLMTGTDHHIAGLGQLHEFTRSSPAHRGKPGHEGYLNERVVALPELLQDGGYLTMMSGKWHLGLLKEHQPVSRGFAKSFALLPGCANHYGFEPEYEDPENEPDGFFETATRALHAEDGRFVDALPEDWYSSDGYASKLLTYLSDRTEDEKRKPFFAYLPFSAPHWPLQAPAENVKKYAGLYKDGPEALRQHRLQRLKELGLVAPDVEPHPVVTVPGELQEWGKLDEDIRQHSARAMEVYAGMVDRMDWNIGRIINYFKSSGEYDNTFIMFMSDNGAEGASYEAMPLKGESIMEHIAKYYNNSLENIGNKDSFVWYGSHWAQAATAPSRLYKMFSTEGGCRVPLVVKPPLTGDILPSSNHMPRALVTHAFCAVTDIVPTILELAGLKHPGSDYKGRKIAALRGHSWKSFLSKLLSTEESSIMANHGTNPTIHADDYVAGFEIAGSGALRRGDWKITFVPAPRGPQRWELFNIKHDPGETTDLREKEPEVFEDLLKCWDAYREEVGVVGLAGEYPPVIQGDTGTSLRDEFNDPYAWIKYIGRTEKTSKSLLGVVPS</sequence>
<dbReference type="Proteomes" id="UP001583193">
    <property type="component" value="Unassembled WGS sequence"/>
</dbReference>
<dbReference type="InterPro" id="IPR024607">
    <property type="entry name" value="Sulfatase_CS"/>
</dbReference>
<comment type="similarity">
    <text evidence="1">Belongs to the sulfatase family.</text>
</comment>
<dbReference type="InterPro" id="IPR017850">
    <property type="entry name" value="Alkaline_phosphatase_core_sf"/>
</dbReference>
<evidence type="ECO:0000256" key="4">
    <source>
        <dbReference type="ARBA" id="ARBA00022837"/>
    </source>
</evidence>
<evidence type="ECO:0000256" key="3">
    <source>
        <dbReference type="ARBA" id="ARBA00022801"/>
    </source>
</evidence>
<dbReference type="InterPro" id="IPR050738">
    <property type="entry name" value="Sulfatase"/>
</dbReference>
<evidence type="ECO:0000259" key="5">
    <source>
        <dbReference type="Pfam" id="PF00884"/>
    </source>
</evidence>
<evidence type="ECO:0000313" key="7">
    <source>
        <dbReference type="Proteomes" id="UP001583193"/>
    </source>
</evidence>
<accession>A0ABR3XAE2</accession>
<dbReference type="SUPFAM" id="SSF53649">
    <property type="entry name" value="Alkaline phosphatase-like"/>
    <property type="match status" value="1"/>
</dbReference>
<keyword evidence="2" id="KW-0479">Metal-binding</keyword>
<name>A0ABR3XAE2_9EURO</name>
<dbReference type="Gene3D" id="3.40.720.10">
    <property type="entry name" value="Alkaline Phosphatase, subunit A"/>
    <property type="match status" value="1"/>
</dbReference>
<dbReference type="Pfam" id="PF00884">
    <property type="entry name" value="Sulfatase"/>
    <property type="match status" value="1"/>
</dbReference>
<dbReference type="PANTHER" id="PTHR42693">
    <property type="entry name" value="ARYLSULFATASE FAMILY MEMBER"/>
    <property type="match status" value="1"/>
</dbReference>
<keyword evidence="4" id="KW-0106">Calcium</keyword>
<dbReference type="EMBL" id="JAVDPF010000023">
    <property type="protein sequence ID" value="KAL1872896.1"/>
    <property type="molecule type" value="Genomic_DNA"/>
</dbReference>
<gene>
    <name evidence="6" type="ORF">Plec18167_006546</name>
</gene>
<dbReference type="CDD" id="cd16025">
    <property type="entry name" value="PAS_like"/>
    <property type="match status" value="1"/>
</dbReference>
<keyword evidence="7" id="KW-1185">Reference proteome</keyword>
<protein>
    <recommendedName>
        <fullName evidence="5">Sulfatase N-terminal domain-containing protein</fullName>
    </recommendedName>
</protein>
<proteinExistence type="inferred from homology"/>
<comment type="caution">
    <text evidence="6">The sequence shown here is derived from an EMBL/GenBank/DDBJ whole genome shotgun (WGS) entry which is preliminary data.</text>
</comment>
<dbReference type="PROSITE" id="PS00149">
    <property type="entry name" value="SULFATASE_2"/>
    <property type="match status" value="1"/>
</dbReference>
<evidence type="ECO:0000313" key="6">
    <source>
        <dbReference type="EMBL" id="KAL1872896.1"/>
    </source>
</evidence>
<keyword evidence="3" id="KW-0378">Hydrolase</keyword>
<evidence type="ECO:0000256" key="1">
    <source>
        <dbReference type="ARBA" id="ARBA00008779"/>
    </source>
</evidence>
<dbReference type="PANTHER" id="PTHR42693:SF33">
    <property type="entry name" value="ARYLSULFATASE"/>
    <property type="match status" value="1"/>
</dbReference>
<dbReference type="Gene3D" id="3.30.1120.10">
    <property type="match status" value="1"/>
</dbReference>
<evidence type="ECO:0000256" key="2">
    <source>
        <dbReference type="ARBA" id="ARBA00022723"/>
    </source>
</evidence>
<organism evidence="6 7">
    <name type="scientific">Paecilomyces lecythidis</name>
    <dbReference type="NCBI Taxonomy" id="3004212"/>
    <lineage>
        <taxon>Eukaryota</taxon>
        <taxon>Fungi</taxon>
        <taxon>Dikarya</taxon>
        <taxon>Ascomycota</taxon>
        <taxon>Pezizomycotina</taxon>
        <taxon>Eurotiomycetes</taxon>
        <taxon>Eurotiomycetidae</taxon>
        <taxon>Eurotiales</taxon>
        <taxon>Thermoascaceae</taxon>
        <taxon>Paecilomyces</taxon>
    </lineage>
</organism>
<feature type="domain" description="Sulfatase N-terminal" evidence="5">
    <location>
        <begin position="12"/>
        <end position="449"/>
    </location>
</feature>
<reference evidence="6 7" key="1">
    <citation type="journal article" date="2024" name="IMA Fungus">
        <title>IMA Genome - F19 : A genome assembly and annotation guide to empower mycologists, including annotated draft genome sequences of Ceratocystis pirilliformis, Diaporthe australafricana, Fusarium ophioides, Paecilomyces lecythidis, and Sporothrix stenoceras.</title>
        <authorList>
            <person name="Aylward J."/>
            <person name="Wilson A.M."/>
            <person name="Visagie C.M."/>
            <person name="Spraker J."/>
            <person name="Barnes I."/>
            <person name="Buitendag C."/>
            <person name="Ceriani C."/>
            <person name="Del Mar Angel L."/>
            <person name="du Plessis D."/>
            <person name="Fuchs T."/>
            <person name="Gasser K."/>
            <person name="Kramer D."/>
            <person name="Li W."/>
            <person name="Munsamy K."/>
            <person name="Piso A."/>
            <person name="Price J.L."/>
            <person name="Sonnekus B."/>
            <person name="Thomas C."/>
            <person name="van der Nest A."/>
            <person name="van Dijk A."/>
            <person name="van Heerden A."/>
            <person name="van Vuuren N."/>
            <person name="Yilmaz N."/>
            <person name="Duong T.A."/>
            <person name="van der Merwe N.A."/>
            <person name="Wingfield M.J."/>
            <person name="Wingfield B.D."/>
        </authorList>
    </citation>
    <scope>NUCLEOTIDE SEQUENCE [LARGE SCALE GENOMIC DNA]</scope>
    <source>
        <strain evidence="6 7">CMW 18167</strain>
    </source>
</reference>
<dbReference type="InterPro" id="IPR000917">
    <property type="entry name" value="Sulfatase_N"/>
</dbReference>